<dbReference type="Proteomes" id="UP001186974">
    <property type="component" value="Unassembled WGS sequence"/>
</dbReference>
<evidence type="ECO:0000313" key="2">
    <source>
        <dbReference type="Proteomes" id="UP001186974"/>
    </source>
</evidence>
<reference evidence="1" key="1">
    <citation type="submission" date="2024-09" db="EMBL/GenBank/DDBJ databases">
        <title>Black Yeasts Isolated from many extreme environments.</title>
        <authorList>
            <person name="Coleine C."/>
            <person name="Stajich J.E."/>
            <person name="Selbmann L."/>
        </authorList>
    </citation>
    <scope>NUCLEOTIDE SEQUENCE</scope>
    <source>
        <strain evidence="1">CCFEE 5737</strain>
    </source>
</reference>
<comment type="caution">
    <text evidence="1">The sequence shown here is derived from an EMBL/GenBank/DDBJ whole genome shotgun (WGS) entry which is preliminary data.</text>
</comment>
<organism evidence="1 2">
    <name type="scientific">Coniosporium uncinatum</name>
    <dbReference type="NCBI Taxonomy" id="93489"/>
    <lineage>
        <taxon>Eukaryota</taxon>
        <taxon>Fungi</taxon>
        <taxon>Dikarya</taxon>
        <taxon>Ascomycota</taxon>
        <taxon>Pezizomycotina</taxon>
        <taxon>Dothideomycetes</taxon>
        <taxon>Dothideomycetes incertae sedis</taxon>
        <taxon>Coniosporium</taxon>
    </lineage>
</organism>
<proteinExistence type="predicted"/>
<sequence length="246" mass="25940">MNNLLNNIGNTLAEAGEGLHHFRQGSLGTFNGIHKAVKQSALKQCMDEVQQWAADRVEELKIAAGEALDTVYHVECQNMPQPIAQWIEEHPKQTTFLVAGGSVFFAPFLITVPVLGMLGFVAAVVPAGRSFCIYSIDLSIRRKPLTGNFTGSAAAAMQAMIGDVAAGSLFALMQTAGAGAGLAVLNILVKAGAATAVGVEATKAVKEHIAKEEQGLEGAQDADSTEGERESQVRVKDQEGEGVDHN</sequence>
<dbReference type="EMBL" id="JAWDJW010000145">
    <property type="protein sequence ID" value="KAK3081505.1"/>
    <property type="molecule type" value="Genomic_DNA"/>
</dbReference>
<evidence type="ECO:0000313" key="1">
    <source>
        <dbReference type="EMBL" id="KAK3081505.1"/>
    </source>
</evidence>
<protein>
    <submittedName>
        <fullName evidence="1">Uncharacterized protein</fullName>
    </submittedName>
</protein>
<name>A0ACC3DY99_9PEZI</name>
<keyword evidence="2" id="KW-1185">Reference proteome</keyword>
<gene>
    <name evidence="1" type="ORF">LTS18_006005</name>
</gene>
<accession>A0ACC3DY99</accession>